<dbReference type="AlphaFoldDB" id="A0A382N544"/>
<proteinExistence type="predicted"/>
<feature type="non-terminal residue" evidence="1">
    <location>
        <position position="1"/>
    </location>
</feature>
<accession>A0A382N544</accession>
<name>A0A382N544_9ZZZZ</name>
<protein>
    <submittedName>
        <fullName evidence="1">Uncharacterized protein</fullName>
    </submittedName>
</protein>
<gene>
    <name evidence="1" type="ORF">METZ01_LOCUS308299</name>
</gene>
<evidence type="ECO:0000313" key="1">
    <source>
        <dbReference type="EMBL" id="SVC55445.1"/>
    </source>
</evidence>
<dbReference type="EMBL" id="UINC01097600">
    <property type="protein sequence ID" value="SVC55445.1"/>
    <property type="molecule type" value="Genomic_DNA"/>
</dbReference>
<reference evidence="1" key="1">
    <citation type="submission" date="2018-05" db="EMBL/GenBank/DDBJ databases">
        <authorList>
            <person name="Lanie J.A."/>
            <person name="Ng W.-L."/>
            <person name="Kazmierczak K.M."/>
            <person name="Andrzejewski T.M."/>
            <person name="Davidsen T.M."/>
            <person name="Wayne K.J."/>
            <person name="Tettelin H."/>
            <person name="Glass J.I."/>
            <person name="Rusch D."/>
            <person name="Podicherti R."/>
            <person name="Tsui H.-C.T."/>
            <person name="Winkler M.E."/>
        </authorList>
    </citation>
    <scope>NUCLEOTIDE SEQUENCE</scope>
</reference>
<organism evidence="1">
    <name type="scientific">marine metagenome</name>
    <dbReference type="NCBI Taxonomy" id="408172"/>
    <lineage>
        <taxon>unclassified sequences</taxon>
        <taxon>metagenomes</taxon>
        <taxon>ecological metagenomes</taxon>
    </lineage>
</organism>
<sequence length="153" mass="16054">VITMGIIPTLKSNEVAASIKTLQPSAQDVMTQLASVQSASDGSVNAGMAAGAKKARDGASFKDLNSDYLKTVVSSLKDGDVSQNKVINTNSLMTAFDDYVVKAAEGKAGIPINFFLKPITASQLVCAYLAKFSPMKYWQLSSGDDAAAPAKKD</sequence>